<organism evidence="2 3">
    <name type="scientific">Mahella australiensis (strain DSM 15567 / CIP 107919 / 50-1 BON)</name>
    <dbReference type="NCBI Taxonomy" id="697281"/>
    <lineage>
        <taxon>Bacteria</taxon>
        <taxon>Bacillati</taxon>
        <taxon>Bacillota</taxon>
        <taxon>Clostridia</taxon>
        <taxon>Thermoanaerobacterales</taxon>
        <taxon>Thermoanaerobacterales Family IV. Incertae Sedis</taxon>
        <taxon>Mahella</taxon>
    </lineage>
</organism>
<proteinExistence type="predicted"/>
<reference evidence="3" key="1">
    <citation type="submission" date="2010-11" db="EMBL/GenBank/DDBJ databases">
        <title>The complete genome of Mahella australiensis DSM 15567.</title>
        <authorList>
            <consortium name="US DOE Joint Genome Institute (JGI-PGF)"/>
            <person name="Lucas S."/>
            <person name="Copeland A."/>
            <person name="Lapidus A."/>
            <person name="Bruce D."/>
            <person name="Goodwin L."/>
            <person name="Pitluck S."/>
            <person name="Kyrpides N."/>
            <person name="Mavromatis K."/>
            <person name="Pagani I."/>
            <person name="Ivanova N."/>
            <person name="Teshima H."/>
            <person name="Brettin T."/>
            <person name="Detter J.C."/>
            <person name="Han C."/>
            <person name="Tapia R."/>
            <person name="Land M."/>
            <person name="Hauser L."/>
            <person name="Markowitz V."/>
            <person name="Cheng J.-F."/>
            <person name="Hugenholtz P."/>
            <person name="Woyke T."/>
            <person name="Wu D."/>
            <person name="Spring S."/>
            <person name="Pukall R."/>
            <person name="Steenblock K."/>
            <person name="Schneider S."/>
            <person name="Klenk H.-P."/>
            <person name="Eisen J.A."/>
        </authorList>
    </citation>
    <scope>NUCLEOTIDE SEQUENCE [LARGE SCALE GENOMIC DNA]</scope>
    <source>
        <strain evidence="3">DSM 15567 / CIP 107919 / 50-1 BON</strain>
    </source>
</reference>
<keyword evidence="1" id="KW-1133">Transmembrane helix</keyword>
<feature type="transmembrane region" description="Helical" evidence="1">
    <location>
        <begin position="7"/>
        <end position="30"/>
    </location>
</feature>
<dbReference type="STRING" id="697281.Mahau_2067"/>
<dbReference type="AlphaFoldDB" id="F4A2H4"/>
<dbReference type="KEGG" id="mas:Mahau_2067"/>
<evidence type="ECO:0000313" key="3">
    <source>
        <dbReference type="Proteomes" id="UP000008457"/>
    </source>
</evidence>
<dbReference type="EMBL" id="CP002360">
    <property type="protein sequence ID" value="AEE97240.1"/>
    <property type="molecule type" value="Genomic_DNA"/>
</dbReference>
<keyword evidence="3" id="KW-1185">Reference proteome</keyword>
<name>F4A2H4_MAHA5</name>
<accession>F4A2H4</accession>
<dbReference type="HOGENOM" id="CLU_2826021_0_0_9"/>
<sequence length="66" mass="7348">MGTRSSFFKVILYFSLMLLVMSLIILPFISATSPEFIIIIMAVAINGLTVISAYVYLRVTSKKADK</sequence>
<reference evidence="2 3" key="2">
    <citation type="journal article" date="2011" name="Stand. Genomic Sci.">
        <title>Complete genome sequence of Mahella australiensis type strain (50-1 BON).</title>
        <authorList>
            <person name="Sikorski J."/>
            <person name="Teshima H."/>
            <person name="Nolan M."/>
            <person name="Lucas S."/>
            <person name="Hammon N."/>
            <person name="Deshpande S."/>
            <person name="Cheng J.F."/>
            <person name="Pitluck S."/>
            <person name="Liolios K."/>
            <person name="Pagani I."/>
            <person name="Ivanova N."/>
            <person name="Huntemann M."/>
            <person name="Mavromatis K."/>
            <person name="Ovchinikova G."/>
            <person name="Pati A."/>
            <person name="Tapia R."/>
            <person name="Han C."/>
            <person name="Goodwin L."/>
            <person name="Chen A."/>
            <person name="Palaniappan K."/>
            <person name="Land M."/>
            <person name="Hauser L."/>
            <person name="Ngatchou-Djao O.D."/>
            <person name="Rohde M."/>
            <person name="Pukall R."/>
            <person name="Spring S."/>
            <person name="Abt B."/>
            <person name="Goker M."/>
            <person name="Detter J.C."/>
            <person name="Woyke T."/>
            <person name="Bristow J."/>
            <person name="Markowitz V."/>
            <person name="Hugenholtz P."/>
            <person name="Eisen J.A."/>
            <person name="Kyrpides N.C."/>
            <person name="Klenk H.P."/>
            <person name="Lapidus A."/>
        </authorList>
    </citation>
    <scope>NUCLEOTIDE SEQUENCE [LARGE SCALE GENOMIC DNA]</scope>
    <source>
        <strain evidence="3">DSM 15567 / CIP 107919 / 50-1 BON</strain>
    </source>
</reference>
<evidence type="ECO:0000256" key="1">
    <source>
        <dbReference type="SAM" id="Phobius"/>
    </source>
</evidence>
<keyword evidence="1" id="KW-0812">Transmembrane</keyword>
<gene>
    <name evidence="2" type="ordered locus">Mahau_2067</name>
</gene>
<dbReference type="Proteomes" id="UP000008457">
    <property type="component" value="Chromosome"/>
</dbReference>
<evidence type="ECO:0000313" key="2">
    <source>
        <dbReference type="EMBL" id="AEE97240.1"/>
    </source>
</evidence>
<protein>
    <submittedName>
        <fullName evidence="2">Penicillin-binding protein</fullName>
    </submittedName>
</protein>
<keyword evidence="1" id="KW-0472">Membrane</keyword>
<feature type="transmembrane region" description="Helical" evidence="1">
    <location>
        <begin position="36"/>
        <end position="57"/>
    </location>
</feature>